<evidence type="ECO:0000313" key="8">
    <source>
        <dbReference type="EMBL" id="EMD82768.1"/>
    </source>
</evidence>
<proteinExistence type="inferred from homology"/>
<evidence type="ECO:0000259" key="7">
    <source>
        <dbReference type="Pfam" id="PF03328"/>
    </source>
</evidence>
<dbReference type="Gene3D" id="3.20.20.60">
    <property type="entry name" value="Phosphoenolpyruvate-binding domains"/>
    <property type="match status" value="1"/>
</dbReference>
<dbReference type="InterPro" id="IPR005000">
    <property type="entry name" value="Aldolase/citrate-lyase_domain"/>
</dbReference>
<dbReference type="GO" id="GO:0016829">
    <property type="term" value="F:lyase activity"/>
    <property type="evidence" value="ECO:0007669"/>
    <property type="project" value="UniProtKB-KW"/>
</dbReference>
<dbReference type="PANTHER" id="PTHR32308:SF10">
    <property type="entry name" value="CITRATE LYASE SUBUNIT BETA"/>
    <property type="match status" value="1"/>
</dbReference>
<organism evidence="8 9">
    <name type="scientific">Pacificimonas flava</name>
    <dbReference type="NCBI Taxonomy" id="1234595"/>
    <lineage>
        <taxon>Bacteria</taxon>
        <taxon>Pseudomonadati</taxon>
        <taxon>Pseudomonadota</taxon>
        <taxon>Alphaproteobacteria</taxon>
        <taxon>Sphingomonadales</taxon>
        <taxon>Sphingosinicellaceae</taxon>
        <taxon>Pacificimonas</taxon>
    </lineage>
</organism>
<reference evidence="8 9" key="1">
    <citation type="journal article" date="2013" name="Genome Announc.">
        <title>Draft Genome Sequence of Strain JLT2015T, Belonging to the Family Sphingomonadaceae of the Alphaproteobacteria.</title>
        <authorList>
            <person name="Tang K."/>
            <person name="Liu K."/>
            <person name="Li S."/>
            <person name="Jiao N."/>
        </authorList>
    </citation>
    <scope>NUCLEOTIDE SEQUENCE [LARGE SCALE GENOMIC DNA]</scope>
    <source>
        <strain evidence="8 9">JLT2015</strain>
    </source>
</reference>
<feature type="domain" description="HpcH/HpaI aldolase/citrate lyase" evidence="7">
    <location>
        <begin position="12"/>
        <end position="215"/>
    </location>
</feature>
<dbReference type="GO" id="GO:0000287">
    <property type="term" value="F:magnesium ion binding"/>
    <property type="evidence" value="ECO:0007669"/>
    <property type="project" value="TreeGrafter"/>
</dbReference>
<dbReference type="RefSeq" id="WP_008602046.1">
    <property type="nucleotide sequence ID" value="NZ_AMRV01000005.1"/>
</dbReference>
<keyword evidence="8" id="KW-0456">Lyase</keyword>
<evidence type="ECO:0000256" key="2">
    <source>
        <dbReference type="ARBA" id="ARBA00005568"/>
    </source>
</evidence>
<dbReference type="Pfam" id="PF03328">
    <property type="entry name" value="HpcH_HpaI"/>
    <property type="match status" value="1"/>
</dbReference>
<dbReference type="InterPro" id="IPR011206">
    <property type="entry name" value="Citrate_lyase_beta/mcl1/mcl2"/>
</dbReference>
<keyword evidence="9" id="KW-1185">Reference proteome</keyword>
<feature type="binding site" evidence="5">
    <location>
        <position position="122"/>
    </location>
    <ligand>
        <name>substrate</name>
    </ligand>
</feature>
<feature type="binding site" evidence="6">
    <location>
        <position position="122"/>
    </location>
    <ligand>
        <name>Mg(2+)</name>
        <dbReference type="ChEBI" id="CHEBI:18420"/>
    </ligand>
</feature>
<accession>M2U460</accession>
<evidence type="ECO:0000256" key="6">
    <source>
        <dbReference type="PIRSR" id="PIRSR015582-2"/>
    </source>
</evidence>
<comment type="cofactor">
    <cofactor evidence="1">
        <name>Mg(2+)</name>
        <dbReference type="ChEBI" id="CHEBI:18420"/>
    </cofactor>
</comment>
<dbReference type="InterPro" id="IPR040442">
    <property type="entry name" value="Pyrv_kinase-like_dom_sf"/>
</dbReference>
<keyword evidence="3 6" id="KW-0479">Metal-binding</keyword>
<gene>
    <name evidence="8" type="ORF">C725_1808</name>
</gene>
<dbReference type="AlphaFoldDB" id="M2U460"/>
<dbReference type="OrthoDB" id="9800547at2"/>
<dbReference type="EMBL" id="AMRV01000005">
    <property type="protein sequence ID" value="EMD82768.1"/>
    <property type="molecule type" value="Genomic_DNA"/>
</dbReference>
<feature type="binding site" evidence="6">
    <location>
        <position position="147"/>
    </location>
    <ligand>
        <name>Mg(2+)</name>
        <dbReference type="ChEBI" id="CHEBI:18420"/>
    </ligand>
</feature>
<sequence>MTDPADRPRPRRSALYMPGANARALEKARGLPADVLIFDLEDAVAPDAKDLARRQVAEALRTGGYGRRELAVRINGIGTPWHEGDLAMVRGARPDAVVLPKVEDADAAGIEADGLPLWAMVETPRAILALPRIAAAAFPVLIAGTNDLAKDLRAPLVPGRAALQTALQSLVIAARAHGRTALDGVFNDIGDAEAMAAECAEGAALGFDGKTLIHPSQLAAANAAFAPDADAVRDARAVIAAFAAQPDAGVLKVDGRMTERLHLAEAQRIDALAAAIGQSDQEMSS</sequence>
<dbReference type="GO" id="GO:0006107">
    <property type="term" value="P:oxaloacetate metabolic process"/>
    <property type="evidence" value="ECO:0007669"/>
    <property type="project" value="TreeGrafter"/>
</dbReference>
<dbReference type="InterPro" id="IPR015813">
    <property type="entry name" value="Pyrv/PenolPyrv_kinase-like_dom"/>
</dbReference>
<protein>
    <submittedName>
        <fullName evidence="8">Malyl-CoA lyase</fullName>
    </submittedName>
</protein>
<dbReference type="PIRSF" id="PIRSF015582">
    <property type="entry name" value="Cit_lyase_B"/>
    <property type="match status" value="1"/>
</dbReference>
<comment type="similarity">
    <text evidence="2">Belongs to the HpcH/HpaI aldolase family.</text>
</comment>
<evidence type="ECO:0000256" key="1">
    <source>
        <dbReference type="ARBA" id="ARBA00001946"/>
    </source>
</evidence>
<keyword evidence="4 6" id="KW-0460">Magnesium</keyword>
<dbReference type="Proteomes" id="UP000011717">
    <property type="component" value="Unassembled WGS sequence"/>
</dbReference>
<dbReference type="PANTHER" id="PTHR32308">
    <property type="entry name" value="LYASE BETA SUBUNIT, PUTATIVE (AFU_ORTHOLOGUE AFUA_4G13030)-RELATED"/>
    <property type="match status" value="1"/>
</dbReference>
<evidence type="ECO:0000313" key="9">
    <source>
        <dbReference type="Proteomes" id="UP000011717"/>
    </source>
</evidence>
<dbReference type="SUPFAM" id="SSF51621">
    <property type="entry name" value="Phosphoenolpyruvate/pyruvate domain"/>
    <property type="match status" value="1"/>
</dbReference>
<evidence type="ECO:0000256" key="4">
    <source>
        <dbReference type="ARBA" id="ARBA00022842"/>
    </source>
</evidence>
<evidence type="ECO:0000256" key="3">
    <source>
        <dbReference type="ARBA" id="ARBA00022723"/>
    </source>
</evidence>
<feature type="binding site" evidence="5">
    <location>
        <position position="73"/>
    </location>
    <ligand>
        <name>substrate</name>
    </ligand>
</feature>
<evidence type="ECO:0000256" key="5">
    <source>
        <dbReference type="PIRSR" id="PIRSR015582-1"/>
    </source>
</evidence>
<dbReference type="PATRIC" id="fig|1234595.3.peg.1811"/>
<comment type="caution">
    <text evidence="8">The sequence shown here is derived from an EMBL/GenBank/DDBJ whole genome shotgun (WGS) entry which is preliminary data.</text>
</comment>
<name>M2U460_9SPHN</name>